<dbReference type="GO" id="GO:0016705">
    <property type="term" value="F:oxidoreductase activity, acting on paired donors, with incorporation or reduction of molecular oxygen"/>
    <property type="evidence" value="ECO:0007669"/>
    <property type="project" value="InterPro"/>
</dbReference>
<evidence type="ECO:0000256" key="8">
    <source>
        <dbReference type="ARBA" id="ARBA00022824"/>
    </source>
</evidence>
<evidence type="ECO:0000256" key="3">
    <source>
        <dbReference type="ARBA" id="ARBA00004174"/>
    </source>
</evidence>
<comment type="subcellular location">
    <subcellularLocation>
        <location evidence="4">Endoplasmic reticulum membrane</location>
        <topology evidence="4">Peripheral membrane protein</topology>
    </subcellularLocation>
    <subcellularLocation>
        <location evidence="3">Microsome membrane</location>
        <topology evidence="3">Peripheral membrane protein</topology>
    </subcellularLocation>
</comment>
<evidence type="ECO:0000256" key="6">
    <source>
        <dbReference type="ARBA" id="ARBA00022617"/>
    </source>
</evidence>
<evidence type="ECO:0000256" key="16">
    <source>
        <dbReference type="SAM" id="SignalP"/>
    </source>
</evidence>
<dbReference type="GO" id="GO:0005506">
    <property type="term" value="F:iron ion binding"/>
    <property type="evidence" value="ECO:0007669"/>
    <property type="project" value="InterPro"/>
</dbReference>
<organism evidence="17 18">
    <name type="scientific">Drosophila busckii</name>
    <name type="common">Fruit fly</name>
    <dbReference type="NCBI Taxonomy" id="30019"/>
    <lineage>
        <taxon>Eukaryota</taxon>
        <taxon>Metazoa</taxon>
        <taxon>Ecdysozoa</taxon>
        <taxon>Arthropoda</taxon>
        <taxon>Hexapoda</taxon>
        <taxon>Insecta</taxon>
        <taxon>Pterygota</taxon>
        <taxon>Neoptera</taxon>
        <taxon>Endopterygota</taxon>
        <taxon>Diptera</taxon>
        <taxon>Brachycera</taxon>
        <taxon>Muscomorpha</taxon>
        <taxon>Ephydroidea</taxon>
        <taxon>Drosophilidae</taxon>
        <taxon>Drosophila</taxon>
    </lineage>
</organism>
<keyword evidence="8" id="KW-0256">Endoplasmic reticulum</keyword>
<dbReference type="InterPro" id="IPR036396">
    <property type="entry name" value="Cyt_P450_sf"/>
</dbReference>
<dbReference type="InterPro" id="IPR002401">
    <property type="entry name" value="Cyt_P450_E_grp-I"/>
</dbReference>
<keyword evidence="7 14" id="KW-0479">Metal-binding</keyword>
<dbReference type="SUPFAM" id="SSF48264">
    <property type="entry name" value="Cytochrome P450"/>
    <property type="match status" value="1"/>
</dbReference>
<feature type="signal peptide" evidence="16">
    <location>
        <begin position="1"/>
        <end position="16"/>
    </location>
</feature>
<dbReference type="GO" id="GO:0020037">
    <property type="term" value="F:heme binding"/>
    <property type="evidence" value="ECO:0007669"/>
    <property type="project" value="InterPro"/>
</dbReference>
<evidence type="ECO:0000256" key="7">
    <source>
        <dbReference type="ARBA" id="ARBA00022723"/>
    </source>
</evidence>
<evidence type="ECO:0000256" key="4">
    <source>
        <dbReference type="ARBA" id="ARBA00004406"/>
    </source>
</evidence>
<dbReference type="InterPro" id="IPR017972">
    <property type="entry name" value="Cyt_P450_CS"/>
</dbReference>
<name>A0A0M3QXK7_DROBS</name>
<comment type="function">
    <text evidence="2">May be involved in the metabolism of insect hormones and in the breakdown of synthetic insecticides.</text>
</comment>
<dbReference type="OMA" id="MLEWAWL"/>
<dbReference type="InterPro" id="IPR050476">
    <property type="entry name" value="Insect_CytP450_Detox"/>
</dbReference>
<evidence type="ECO:0000256" key="14">
    <source>
        <dbReference type="PIRSR" id="PIRSR602401-1"/>
    </source>
</evidence>
<gene>
    <name evidence="17" type="ORF">Dbus_chr3Rg789</name>
</gene>
<dbReference type="Proteomes" id="UP000494163">
    <property type="component" value="Chromosome 3R"/>
</dbReference>
<feature type="binding site" description="axial binding residue" evidence="14">
    <location>
        <position position="458"/>
    </location>
    <ligand>
        <name>heme</name>
        <dbReference type="ChEBI" id="CHEBI:30413"/>
    </ligand>
    <ligandPart>
        <name>Fe</name>
        <dbReference type="ChEBI" id="CHEBI:18248"/>
    </ligandPart>
</feature>
<evidence type="ECO:0000256" key="11">
    <source>
        <dbReference type="ARBA" id="ARBA00023004"/>
    </source>
</evidence>
<dbReference type="PRINTS" id="PR00463">
    <property type="entry name" value="EP450I"/>
</dbReference>
<dbReference type="PRINTS" id="PR00385">
    <property type="entry name" value="P450"/>
</dbReference>
<keyword evidence="16" id="KW-0732">Signal</keyword>
<dbReference type="PANTHER" id="PTHR24292:SF54">
    <property type="entry name" value="CYP9F3-RELATED"/>
    <property type="match status" value="1"/>
</dbReference>
<keyword evidence="11 14" id="KW-0408">Iron</keyword>
<evidence type="ECO:0000256" key="12">
    <source>
        <dbReference type="ARBA" id="ARBA00023033"/>
    </source>
</evidence>
<evidence type="ECO:0000256" key="10">
    <source>
        <dbReference type="ARBA" id="ARBA00023002"/>
    </source>
</evidence>
<dbReference type="Gene3D" id="1.10.630.10">
    <property type="entry name" value="Cytochrome P450"/>
    <property type="match status" value="1"/>
</dbReference>
<accession>A0A0M3QXK7</accession>
<keyword evidence="10 15" id="KW-0560">Oxidoreductase</keyword>
<keyword evidence="13" id="KW-0472">Membrane</keyword>
<reference evidence="17 18" key="1">
    <citation type="submission" date="2015-08" db="EMBL/GenBank/DDBJ databases">
        <title>Ancestral chromatin configuration constrains chromatin evolution on differentiating sex chromosomes in Drosophila.</title>
        <authorList>
            <person name="Zhou Q."/>
            <person name="Bachtrog D."/>
        </authorList>
    </citation>
    <scope>NUCLEOTIDE SEQUENCE [LARGE SCALE GENOMIC DNA]</scope>
    <source>
        <tissue evidence="17">Whole larvae</tissue>
    </source>
</reference>
<protein>
    <submittedName>
        <fullName evidence="17">Cyp9f2</fullName>
    </submittedName>
</protein>
<dbReference type="EMBL" id="CP012526">
    <property type="protein sequence ID" value="ALC46039.1"/>
    <property type="molecule type" value="Genomic_DNA"/>
</dbReference>
<evidence type="ECO:0000256" key="5">
    <source>
        <dbReference type="ARBA" id="ARBA00010617"/>
    </source>
</evidence>
<dbReference type="PROSITE" id="PS00086">
    <property type="entry name" value="CYTOCHROME_P450"/>
    <property type="match status" value="1"/>
</dbReference>
<dbReference type="GO" id="GO:0005789">
    <property type="term" value="C:endoplasmic reticulum membrane"/>
    <property type="evidence" value="ECO:0007669"/>
    <property type="project" value="UniProtKB-SubCell"/>
</dbReference>
<dbReference type="FunFam" id="1.10.630.10:FF:000042">
    <property type="entry name" value="Cytochrome P450"/>
    <property type="match status" value="1"/>
</dbReference>
<evidence type="ECO:0000256" key="9">
    <source>
        <dbReference type="ARBA" id="ARBA00022848"/>
    </source>
</evidence>
<dbReference type="AlphaFoldDB" id="A0A0M3QXK7"/>
<keyword evidence="18" id="KW-1185">Reference proteome</keyword>
<feature type="chain" id="PRO_5005788089" evidence="16">
    <location>
        <begin position="17"/>
        <end position="514"/>
    </location>
</feature>
<evidence type="ECO:0000256" key="13">
    <source>
        <dbReference type="ARBA" id="ARBA00023136"/>
    </source>
</evidence>
<comment type="cofactor">
    <cofactor evidence="1 14">
        <name>heme</name>
        <dbReference type="ChEBI" id="CHEBI:30413"/>
    </cofactor>
</comment>
<dbReference type="GO" id="GO:0004497">
    <property type="term" value="F:monooxygenase activity"/>
    <property type="evidence" value="ECO:0007669"/>
    <property type="project" value="UniProtKB-KW"/>
</dbReference>
<dbReference type="OrthoDB" id="2789670at2759"/>
<dbReference type="SMR" id="A0A0M3QXK7"/>
<dbReference type="STRING" id="30019.A0A0M3QXK7"/>
<keyword evidence="12 15" id="KW-0503">Monooxygenase</keyword>
<proteinExistence type="inferred from homology"/>
<sequence length="514" mass="60044">MLLEFCALFVVILVLAYRWSVSTHGFFKERGIPCDNPYPFLGSTGKMFIVRQSMFDLIVELYNKGEGKVFGIFENRKPLLMIRDPELIKQITIKDFDHFINHRNIFGNDEEHAQHMDNLFGSSLFSMRDARWKDMRSTLSPAFTGSKMRQMFQLMDIVAKEAVDCLKRDKLPADGFDLDLKDYCTRFTNDVIASTAFGLQVNSFKERNNKFYLMGKKLTTFNTWLNIKFLLFTTMKWVLDLFKISLFDKKSTEYLVSLVLDAMKYRQEHNIIRPDMINMLMEARGMLPTDKPKPASNREWSDRDIVAQCFVFFFAGFETTAVLMCFTAHEIMENEDVQQRLFEEIEGVENQLEDGQLTYEALQGMKYLDQVVSEVLRKWPAAIAIDRECNKDITYEVDGKSIEIKKGEAVWLPVCGFHRDPKYFENPEKFDPERFSDENKDKIKPFTYYPFGLGQRNCIGSRFALLEAKAIIFYMLREYRIEAAKKSCIPLKLKSSGFQLVPKNGFWIKLVQRN</sequence>
<keyword evidence="6 14" id="KW-0349">Heme</keyword>
<evidence type="ECO:0000256" key="1">
    <source>
        <dbReference type="ARBA" id="ARBA00001971"/>
    </source>
</evidence>
<evidence type="ECO:0000256" key="15">
    <source>
        <dbReference type="RuleBase" id="RU000461"/>
    </source>
</evidence>
<dbReference type="PANTHER" id="PTHR24292">
    <property type="entry name" value="CYTOCHROME P450"/>
    <property type="match status" value="1"/>
</dbReference>
<keyword evidence="9" id="KW-0492">Microsome</keyword>
<comment type="similarity">
    <text evidence="5 15">Belongs to the cytochrome P450 family.</text>
</comment>
<dbReference type="CDD" id="cd11056">
    <property type="entry name" value="CYP6-like"/>
    <property type="match status" value="1"/>
</dbReference>
<dbReference type="InterPro" id="IPR001128">
    <property type="entry name" value="Cyt_P450"/>
</dbReference>
<dbReference type="Pfam" id="PF00067">
    <property type="entry name" value="p450"/>
    <property type="match status" value="1"/>
</dbReference>
<evidence type="ECO:0000313" key="18">
    <source>
        <dbReference type="Proteomes" id="UP000494163"/>
    </source>
</evidence>
<evidence type="ECO:0000313" key="17">
    <source>
        <dbReference type="EMBL" id="ALC46039.1"/>
    </source>
</evidence>
<evidence type="ECO:0000256" key="2">
    <source>
        <dbReference type="ARBA" id="ARBA00003690"/>
    </source>
</evidence>